<comment type="caution">
    <text evidence="2">The sequence shown here is derived from an EMBL/GenBank/DDBJ whole genome shotgun (WGS) entry which is preliminary data.</text>
</comment>
<feature type="compositionally biased region" description="Basic residues" evidence="1">
    <location>
        <begin position="73"/>
        <end position="87"/>
    </location>
</feature>
<accession>A0A833VRA2</accession>
<dbReference type="Proteomes" id="UP000623129">
    <property type="component" value="Unassembled WGS sequence"/>
</dbReference>
<dbReference type="EMBL" id="SWLB01000012">
    <property type="protein sequence ID" value="KAF3331933.1"/>
    <property type="molecule type" value="Genomic_DNA"/>
</dbReference>
<feature type="region of interest" description="Disordered" evidence="1">
    <location>
        <begin position="61"/>
        <end position="88"/>
    </location>
</feature>
<name>A0A833VRA2_9POAL</name>
<dbReference type="AlphaFoldDB" id="A0A833VRA2"/>
<evidence type="ECO:0000313" key="2">
    <source>
        <dbReference type="EMBL" id="KAF3331933.1"/>
    </source>
</evidence>
<proteinExistence type="predicted"/>
<protein>
    <submittedName>
        <fullName evidence="2">Uncharacterized protein</fullName>
    </submittedName>
</protein>
<keyword evidence="3" id="KW-1185">Reference proteome</keyword>
<reference evidence="2" key="1">
    <citation type="submission" date="2020-01" db="EMBL/GenBank/DDBJ databases">
        <title>Genome sequence of Kobresia littledalei, the first chromosome-level genome in the family Cyperaceae.</title>
        <authorList>
            <person name="Qu G."/>
        </authorList>
    </citation>
    <scope>NUCLEOTIDE SEQUENCE</scope>
    <source>
        <strain evidence="2">C.B.Clarke</strain>
        <tissue evidence="2">Leaf</tissue>
    </source>
</reference>
<evidence type="ECO:0000313" key="3">
    <source>
        <dbReference type="Proteomes" id="UP000623129"/>
    </source>
</evidence>
<evidence type="ECO:0000256" key="1">
    <source>
        <dbReference type="SAM" id="MobiDB-lite"/>
    </source>
</evidence>
<organism evidence="2 3">
    <name type="scientific">Carex littledalei</name>
    <dbReference type="NCBI Taxonomy" id="544730"/>
    <lineage>
        <taxon>Eukaryota</taxon>
        <taxon>Viridiplantae</taxon>
        <taxon>Streptophyta</taxon>
        <taxon>Embryophyta</taxon>
        <taxon>Tracheophyta</taxon>
        <taxon>Spermatophyta</taxon>
        <taxon>Magnoliopsida</taxon>
        <taxon>Liliopsida</taxon>
        <taxon>Poales</taxon>
        <taxon>Cyperaceae</taxon>
        <taxon>Cyperoideae</taxon>
        <taxon>Cariceae</taxon>
        <taxon>Carex</taxon>
        <taxon>Carex subgen. Euthyceras</taxon>
    </lineage>
</organism>
<sequence>MIDEGLIHNNGSSTVSLYPVHFRGASSIIIYQDISCFYRWCSCPRNNRTFLNMAQDTIEKEKERSLDSGNQGKPKKTKGLRSKRRPRQFPPLNAVSASAITAPVTVVVVGNTISDYASTAVYNFFSLLELEIKDALPMLALTASTIWQVNYAGLPGHPGRSLHFSQNNTREALGGDHFKMKKKSSLESSLRG</sequence>
<gene>
    <name evidence="2" type="ORF">FCM35_KLT03339</name>
</gene>